<proteinExistence type="predicted"/>
<evidence type="ECO:0000313" key="4">
    <source>
        <dbReference type="Proteomes" id="UP000199690"/>
    </source>
</evidence>
<accession>A0A1I2F5R2</accession>
<gene>
    <name evidence="2" type="ORF">SAMN02982929_04675</name>
    <name evidence="3" type="ORF">SAMN05216506_11785</name>
</gene>
<sequence>MVHEEQGAVLLRPRSRDVNPRVLERGQGELRQQCDPSPAATNAWVTT</sequence>
<reference evidence="2" key="1">
    <citation type="submission" date="2016-10" db="EMBL/GenBank/DDBJ databases">
        <authorList>
            <person name="de Groot N.N."/>
        </authorList>
    </citation>
    <scope>NUCLEOTIDE SEQUENCE [LARGE SCALE GENOMIC DNA]</scope>
    <source>
        <strain evidence="2">ATCC 20501</strain>
    </source>
</reference>
<dbReference type="AlphaFoldDB" id="A0A1H6DN79"/>
<evidence type="ECO:0000313" key="2">
    <source>
        <dbReference type="EMBL" id="SEG86742.1"/>
    </source>
</evidence>
<dbReference type="EMBL" id="FOME01000017">
    <property type="protein sequence ID" value="SFF00682.1"/>
    <property type="molecule type" value="Genomic_DNA"/>
</dbReference>
<protein>
    <submittedName>
        <fullName evidence="2">Uncharacterized protein</fullName>
    </submittedName>
</protein>
<accession>A0A1H6DN79</accession>
<feature type="region of interest" description="Disordered" evidence="1">
    <location>
        <begin position="26"/>
        <end position="47"/>
    </location>
</feature>
<organism evidence="2 5">
    <name type="scientific">Saccharopolyspora kobensis</name>
    <dbReference type="NCBI Taxonomy" id="146035"/>
    <lineage>
        <taxon>Bacteria</taxon>
        <taxon>Bacillati</taxon>
        <taxon>Actinomycetota</taxon>
        <taxon>Actinomycetes</taxon>
        <taxon>Pseudonocardiales</taxon>
        <taxon>Pseudonocardiaceae</taxon>
        <taxon>Saccharopolyspora</taxon>
    </lineage>
</organism>
<keyword evidence="4" id="KW-1185">Reference proteome</keyword>
<dbReference type="EMBL" id="FNVB01000007">
    <property type="protein sequence ID" value="SEG86742.1"/>
    <property type="molecule type" value="Genomic_DNA"/>
</dbReference>
<evidence type="ECO:0000313" key="3">
    <source>
        <dbReference type="EMBL" id="SFF00682.1"/>
    </source>
</evidence>
<evidence type="ECO:0000256" key="1">
    <source>
        <dbReference type="SAM" id="MobiDB-lite"/>
    </source>
</evidence>
<name>A0A1H6DN79_9PSEU</name>
<reference evidence="4 5" key="2">
    <citation type="submission" date="2016-10" db="EMBL/GenBank/DDBJ databases">
        <authorList>
            <person name="Varghese N."/>
            <person name="Submissions S."/>
        </authorList>
    </citation>
    <scope>NUCLEOTIDE SEQUENCE [LARGE SCALE GENOMIC DNA]</scope>
    <source>
        <strain evidence="5">ATCC 20501</strain>
        <strain evidence="3 4">CGMCC 4.3529</strain>
    </source>
</reference>
<evidence type="ECO:0000313" key="5">
    <source>
        <dbReference type="Proteomes" id="UP000236729"/>
    </source>
</evidence>
<dbReference type="Proteomes" id="UP000199690">
    <property type="component" value="Unassembled WGS sequence"/>
</dbReference>
<dbReference type="Proteomes" id="UP000236729">
    <property type="component" value="Unassembled WGS sequence"/>
</dbReference>